<sequence>MLPLPWYCSTRSSLSLSLSLSTIRSVHSDPSGLHRRRCRLRPRRTAAVAGQVPKSKVCSCSCRLEIEIEIKVD</sequence>
<dbReference type="EMBL" id="JACTNZ010000004">
    <property type="protein sequence ID" value="KAG5551798.1"/>
    <property type="molecule type" value="Genomic_DNA"/>
</dbReference>
<gene>
    <name evidence="1" type="ORF">RHGRI_010027</name>
</gene>
<name>A0AAV6KGY7_9ERIC</name>
<comment type="caution">
    <text evidence="1">The sequence shown here is derived from an EMBL/GenBank/DDBJ whole genome shotgun (WGS) entry which is preliminary data.</text>
</comment>
<protein>
    <submittedName>
        <fullName evidence="1">Uncharacterized protein</fullName>
    </submittedName>
</protein>
<reference evidence="1" key="1">
    <citation type="submission" date="2020-08" db="EMBL/GenBank/DDBJ databases">
        <title>Plant Genome Project.</title>
        <authorList>
            <person name="Zhang R.-G."/>
        </authorList>
    </citation>
    <scope>NUCLEOTIDE SEQUENCE</scope>
    <source>
        <strain evidence="1">WSP0</strain>
        <tissue evidence="1">Leaf</tissue>
    </source>
</reference>
<evidence type="ECO:0000313" key="2">
    <source>
        <dbReference type="Proteomes" id="UP000823749"/>
    </source>
</evidence>
<evidence type="ECO:0000313" key="1">
    <source>
        <dbReference type="EMBL" id="KAG5551798.1"/>
    </source>
</evidence>
<keyword evidence="2" id="KW-1185">Reference proteome</keyword>
<accession>A0AAV6KGY7</accession>
<organism evidence="1 2">
    <name type="scientific">Rhododendron griersonianum</name>
    <dbReference type="NCBI Taxonomy" id="479676"/>
    <lineage>
        <taxon>Eukaryota</taxon>
        <taxon>Viridiplantae</taxon>
        <taxon>Streptophyta</taxon>
        <taxon>Embryophyta</taxon>
        <taxon>Tracheophyta</taxon>
        <taxon>Spermatophyta</taxon>
        <taxon>Magnoliopsida</taxon>
        <taxon>eudicotyledons</taxon>
        <taxon>Gunneridae</taxon>
        <taxon>Pentapetalae</taxon>
        <taxon>asterids</taxon>
        <taxon>Ericales</taxon>
        <taxon>Ericaceae</taxon>
        <taxon>Ericoideae</taxon>
        <taxon>Rhodoreae</taxon>
        <taxon>Rhododendron</taxon>
    </lineage>
</organism>
<proteinExistence type="predicted"/>
<dbReference type="Proteomes" id="UP000823749">
    <property type="component" value="Chromosome 4"/>
</dbReference>
<dbReference type="AlphaFoldDB" id="A0AAV6KGY7"/>